<sequence>MLRLLSLFTVLSLLLTHETQAQKSPKREFRGAWIATVSNIDWPSRQGLPSVQQQQELISRLDALKAMGCNAVFLQVRPAADALYASRFEPWSRFLSGRQGQQPFPAYDPLSFAIEEAHKRNMELHAWFNPFRALTDSKKNPNPKNHITYTHPDWIISYGGKSYIDPGVPEAREYVINVIMDVVNRYDVDGIHLDDYFYPYRIAGVEFGDQRSFQRFKGDFTQKDEWRRNNVSTFVATLYNNIKGEKAYVKFGISPFGVWRNASKDPEGSNTRGGQTCYDDLYSDILLWQKNGWVDYTLPQLYWEHGHRAAAFETLLPWWENHSYKRHMYFGLGVYRMAESKAGIWQGPHEILRQIRDIRDASHNPGVVFYSTSSFDKISTALRDSLSYGANKFYAFPPQMPWLDKKAPEAPVVKIMDAAYPKLQWDAVDAPKGDRISYAVYRFGPNEHVDLNANEHIISVQNTTGFSDKEVRAADRYTYVVTALDRLWNESKASNQVKL</sequence>
<reference evidence="5" key="1">
    <citation type="journal article" date="2019" name="Int. J. Syst. Evol. Microbiol.">
        <title>The Global Catalogue of Microorganisms (GCM) 10K type strain sequencing project: providing services to taxonomists for standard genome sequencing and annotation.</title>
        <authorList>
            <consortium name="The Broad Institute Genomics Platform"/>
            <consortium name="The Broad Institute Genome Sequencing Center for Infectious Disease"/>
            <person name="Wu L."/>
            <person name="Ma J."/>
        </authorList>
    </citation>
    <scope>NUCLEOTIDE SEQUENCE [LARGE SCALE GENOMIC DNA]</scope>
    <source>
        <strain evidence="5">JCM 31921</strain>
    </source>
</reference>
<feature type="domain" description="Glycosyl hydrolase-like 10" evidence="3">
    <location>
        <begin position="28"/>
        <end position="339"/>
    </location>
</feature>
<dbReference type="GO" id="GO:0016787">
    <property type="term" value="F:hydrolase activity"/>
    <property type="evidence" value="ECO:0007669"/>
    <property type="project" value="UniProtKB-KW"/>
</dbReference>
<accession>A0ABP8MNR1</accession>
<evidence type="ECO:0000259" key="3">
    <source>
        <dbReference type="Pfam" id="PF02638"/>
    </source>
</evidence>
<keyword evidence="5" id="KW-1185">Reference proteome</keyword>
<dbReference type="PANTHER" id="PTHR43405:SF1">
    <property type="entry name" value="GLYCOSYL HYDROLASE DIGH"/>
    <property type="match status" value="1"/>
</dbReference>
<dbReference type="Pfam" id="PF02638">
    <property type="entry name" value="GHL10"/>
    <property type="match status" value="1"/>
</dbReference>
<protein>
    <submittedName>
        <fullName evidence="4">Glycoside hydrolase family 10 protein</fullName>
    </submittedName>
</protein>
<comment type="caution">
    <text evidence="4">The sequence shown here is derived from an EMBL/GenBank/DDBJ whole genome shotgun (WGS) entry which is preliminary data.</text>
</comment>
<dbReference type="InterPro" id="IPR017853">
    <property type="entry name" value="GH"/>
</dbReference>
<feature type="signal peptide" evidence="2">
    <location>
        <begin position="1"/>
        <end position="21"/>
    </location>
</feature>
<dbReference type="InterPro" id="IPR013783">
    <property type="entry name" value="Ig-like_fold"/>
</dbReference>
<organism evidence="4 5">
    <name type="scientific">Rurimicrobium arvi</name>
    <dbReference type="NCBI Taxonomy" id="2049916"/>
    <lineage>
        <taxon>Bacteria</taxon>
        <taxon>Pseudomonadati</taxon>
        <taxon>Bacteroidota</taxon>
        <taxon>Chitinophagia</taxon>
        <taxon>Chitinophagales</taxon>
        <taxon>Chitinophagaceae</taxon>
        <taxon>Rurimicrobium</taxon>
    </lineage>
</organism>
<feature type="chain" id="PRO_5045355508" evidence="2">
    <location>
        <begin position="22"/>
        <end position="499"/>
    </location>
</feature>
<dbReference type="Gene3D" id="2.60.40.10">
    <property type="entry name" value="Immunoglobulins"/>
    <property type="match status" value="1"/>
</dbReference>
<keyword evidence="1 2" id="KW-0732">Signal</keyword>
<dbReference type="RefSeq" id="WP_344823745.1">
    <property type="nucleotide sequence ID" value="NZ_BAABEZ010000014.1"/>
</dbReference>
<dbReference type="EMBL" id="BAABEZ010000014">
    <property type="protein sequence ID" value="GAA4452396.1"/>
    <property type="molecule type" value="Genomic_DNA"/>
</dbReference>
<keyword evidence="4" id="KW-0378">Hydrolase</keyword>
<proteinExistence type="predicted"/>
<dbReference type="InterPro" id="IPR003790">
    <property type="entry name" value="GHL10"/>
</dbReference>
<name>A0ABP8MNR1_9BACT</name>
<dbReference type="SUPFAM" id="SSF51445">
    <property type="entry name" value="(Trans)glycosidases"/>
    <property type="match status" value="1"/>
</dbReference>
<evidence type="ECO:0000313" key="5">
    <source>
        <dbReference type="Proteomes" id="UP001501410"/>
    </source>
</evidence>
<dbReference type="PANTHER" id="PTHR43405">
    <property type="entry name" value="GLYCOSYL HYDROLASE DIGH"/>
    <property type="match status" value="1"/>
</dbReference>
<evidence type="ECO:0000256" key="1">
    <source>
        <dbReference type="ARBA" id="ARBA00022729"/>
    </source>
</evidence>
<evidence type="ECO:0000313" key="4">
    <source>
        <dbReference type="EMBL" id="GAA4452396.1"/>
    </source>
</evidence>
<dbReference type="Gene3D" id="3.20.20.80">
    <property type="entry name" value="Glycosidases"/>
    <property type="match status" value="1"/>
</dbReference>
<dbReference type="InterPro" id="IPR052177">
    <property type="entry name" value="Divisome_Glycosyl_Hydrolase"/>
</dbReference>
<gene>
    <name evidence="4" type="ORF">GCM10023092_11330</name>
</gene>
<dbReference type="Proteomes" id="UP001501410">
    <property type="component" value="Unassembled WGS sequence"/>
</dbReference>
<evidence type="ECO:0000256" key="2">
    <source>
        <dbReference type="SAM" id="SignalP"/>
    </source>
</evidence>